<dbReference type="Gene3D" id="1.10.8.870">
    <property type="entry name" value="Alpha-glycerophosphate oxidase, cap domain"/>
    <property type="match status" value="1"/>
</dbReference>
<dbReference type="InterPro" id="IPR036188">
    <property type="entry name" value="FAD/NAD-bd_sf"/>
</dbReference>
<dbReference type="InterPro" id="IPR038299">
    <property type="entry name" value="DAO_C_sf"/>
</dbReference>
<accession>A0A6G9AN21</accession>
<feature type="domain" description="Alpha-glycerophosphate oxidase C-terminal" evidence="7">
    <location>
        <begin position="422"/>
        <end position="542"/>
    </location>
</feature>
<name>A0A6G9AN21_9BACT</name>
<evidence type="ECO:0000313" key="8">
    <source>
        <dbReference type="EMBL" id="QIP13871.1"/>
    </source>
</evidence>
<dbReference type="EMBL" id="CP050063">
    <property type="protein sequence ID" value="QIP13871.1"/>
    <property type="molecule type" value="Genomic_DNA"/>
</dbReference>
<keyword evidence="3" id="KW-0285">Flavoprotein</keyword>
<evidence type="ECO:0000259" key="7">
    <source>
        <dbReference type="Pfam" id="PF16901"/>
    </source>
</evidence>
<dbReference type="PANTHER" id="PTHR11985:SF15">
    <property type="entry name" value="GLYCEROL-3-PHOSPHATE DEHYDROGENASE, MITOCHONDRIAL"/>
    <property type="match status" value="1"/>
</dbReference>
<organism evidence="8 9">
    <name type="scientific">Spirosoma aureum</name>
    <dbReference type="NCBI Taxonomy" id="2692134"/>
    <lineage>
        <taxon>Bacteria</taxon>
        <taxon>Pseudomonadati</taxon>
        <taxon>Bacteroidota</taxon>
        <taxon>Cytophagia</taxon>
        <taxon>Cytophagales</taxon>
        <taxon>Cytophagaceae</taxon>
        <taxon>Spirosoma</taxon>
    </lineage>
</organism>
<dbReference type="InterPro" id="IPR006076">
    <property type="entry name" value="FAD-dep_OxRdtase"/>
</dbReference>
<dbReference type="PANTHER" id="PTHR11985">
    <property type="entry name" value="GLYCEROL-3-PHOSPHATE DEHYDROGENASE"/>
    <property type="match status" value="1"/>
</dbReference>
<reference evidence="8 9" key="1">
    <citation type="submission" date="2020-03" db="EMBL/GenBank/DDBJ databases">
        <authorList>
            <person name="Kim M.K."/>
        </authorList>
    </citation>
    <scope>NUCLEOTIDE SEQUENCE [LARGE SCALE GENOMIC DNA]</scope>
    <source>
        <strain evidence="8 9">BT328</strain>
    </source>
</reference>
<dbReference type="GO" id="GO:0046168">
    <property type="term" value="P:glycerol-3-phosphate catabolic process"/>
    <property type="evidence" value="ECO:0007669"/>
    <property type="project" value="TreeGrafter"/>
</dbReference>
<evidence type="ECO:0000256" key="3">
    <source>
        <dbReference type="ARBA" id="ARBA00022630"/>
    </source>
</evidence>
<dbReference type="Pfam" id="PF01266">
    <property type="entry name" value="DAO"/>
    <property type="match status" value="1"/>
</dbReference>
<evidence type="ECO:0000256" key="2">
    <source>
        <dbReference type="ARBA" id="ARBA00007330"/>
    </source>
</evidence>
<proteinExistence type="inferred from homology"/>
<dbReference type="KEGG" id="spib:G8759_15255"/>
<dbReference type="InterPro" id="IPR031656">
    <property type="entry name" value="DAO_C"/>
</dbReference>
<evidence type="ECO:0000259" key="6">
    <source>
        <dbReference type="Pfam" id="PF01266"/>
    </source>
</evidence>
<evidence type="ECO:0000256" key="1">
    <source>
        <dbReference type="ARBA" id="ARBA00001974"/>
    </source>
</evidence>
<gene>
    <name evidence="8" type="ORF">G8759_15255</name>
</gene>
<keyword evidence="4" id="KW-0274">FAD</keyword>
<dbReference type="AlphaFoldDB" id="A0A6G9AN21"/>
<dbReference type="Pfam" id="PF16901">
    <property type="entry name" value="DAO_C"/>
    <property type="match status" value="1"/>
</dbReference>
<evidence type="ECO:0000313" key="9">
    <source>
        <dbReference type="Proteomes" id="UP000501802"/>
    </source>
</evidence>
<keyword evidence="9" id="KW-1185">Reference proteome</keyword>
<dbReference type="PRINTS" id="PR01001">
    <property type="entry name" value="FADG3PDH"/>
</dbReference>
<protein>
    <submittedName>
        <fullName evidence="8">Glycerol-3-phosphate dehydrogenase/oxidase</fullName>
    </submittedName>
</protein>
<dbReference type="Gene3D" id="3.30.9.10">
    <property type="entry name" value="D-Amino Acid Oxidase, subunit A, domain 2"/>
    <property type="match status" value="1"/>
</dbReference>
<comment type="similarity">
    <text evidence="2">Belongs to the FAD-dependent glycerol-3-phosphate dehydrogenase family.</text>
</comment>
<dbReference type="SUPFAM" id="SSF54373">
    <property type="entry name" value="FAD-linked reductases, C-terminal domain"/>
    <property type="match status" value="1"/>
</dbReference>
<comment type="cofactor">
    <cofactor evidence="1">
        <name>FAD</name>
        <dbReference type="ChEBI" id="CHEBI:57692"/>
    </cofactor>
</comment>
<dbReference type="SUPFAM" id="SSF51905">
    <property type="entry name" value="FAD/NAD(P)-binding domain"/>
    <property type="match status" value="1"/>
</dbReference>
<dbReference type="GO" id="GO:0004368">
    <property type="term" value="F:glycerol-3-phosphate dehydrogenase (quinone) activity"/>
    <property type="evidence" value="ECO:0007669"/>
    <property type="project" value="InterPro"/>
</dbReference>
<dbReference type="Proteomes" id="UP000501802">
    <property type="component" value="Chromosome"/>
</dbReference>
<dbReference type="InterPro" id="IPR000447">
    <property type="entry name" value="G3P_DH_FAD-dep"/>
</dbReference>
<feature type="domain" description="FAD dependent oxidoreductase" evidence="6">
    <location>
        <begin position="18"/>
        <end position="360"/>
    </location>
</feature>
<sequence length="564" mass="63124">MERQATIAHLRRNPQIPVLIIGAGINGSGLFRELCLQGVDALLIDRRDFMAGASAAPSRMIHGGLRYLENREVRLVRESLAERNRLLQNAPHYVKPLPTVIPIYHWTSGIVNGVRKFLGRKASNAPRGAFIVKLGLLMYDIYTRNQRIMPPHAFSSRTKALQERPLLDPRIIGTALFYDAWISFPERLGIELIQDGQALNPNGSALNYVSATESRNGEVWLRDEQTGEPFSVRPQVVVNATGAWIDLTNQALGQKTRFIGGTKGSHLMVDNPVLMAATKGQMVYYETDEGRICILFPLHGKVMIGSTDINITNPDEAVCTDEEADYMLACVRQVFPTLELDPSQIVFRYSGVRPLPSAQGSVQNAQISRDHNLQIVEPNAFQPFPILNLVGGKWTTFRAFSEQTADQILQRLGRLRQASSTDLSIGGGINFPKTDLDRQRWTERVSNQSGLTISRIDTLLFRYGTVAETVAAYLQEAPDALLKHHTGYSRREIDYLIRWEFVQHLDDLVLRRTVMALAGELTRPLLHELAGILADCLTLSSADRQAEIDRTLAILARNHQLYLS</sequence>
<keyword evidence="5" id="KW-0560">Oxidoreductase</keyword>
<dbReference type="RefSeq" id="WP_167209362.1">
    <property type="nucleotide sequence ID" value="NZ_CP050063.1"/>
</dbReference>
<evidence type="ECO:0000256" key="5">
    <source>
        <dbReference type="ARBA" id="ARBA00023002"/>
    </source>
</evidence>
<evidence type="ECO:0000256" key="4">
    <source>
        <dbReference type="ARBA" id="ARBA00022827"/>
    </source>
</evidence>
<dbReference type="Gene3D" id="3.50.50.60">
    <property type="entry name" value="FAD/NAD(P)-binding domain"/>
    <property type="match status" value="1"/>
</dbReference>